<dbReference type="STRING" id="1423801.FD50_GL001389"/>
<gene>
    <name evidence="5" type="ORF">FD50_GL001389</name>
</gene>
<proteinExistence type="predicted"/>
<dbReference type="PROSITE" id="PS50995">
    <property type="entry name" value="HTH_MARR_2"/>
    <property type="match status" value="1"/>
</dbReference>
<evidence type="ECO:0000256" key="1">
    <source>
        <dbReference type="ARBA" id="ARBA00023015"/>
    </source>
</evidence>
<dbReference type="SMART" id="SM00347">
    <property type="entry name" value="HTH_MARR"/>
    <property type="match status" value="1"/>
</dbReference>
<dbReference type="RefSeq" id="WP_056961205.1">
    <property type="nucleotide sequence ID" value="NZ_AZFQ01000052.1"/>
</dbReference>
<dbReference type="Gene3D" id="1.10.10.10">
    <property type="entry name" value="Winged helix-like DNA-binding domain superfamily/Winged helix DNA-binding domain"/>
    <property type="match status" value="1"/>
</dbReference>
<dbReference type="PATRIC" id="fig|1423801.4.peg.1421"/>
<protein>
    <recommendedName>
        <fullName evidence="4">HTH marR-type domain-containing protein</fullName>
    </recommendedName>
</protein>
<sequence>MENLHLLNKYLGSITRKLNAELKIQLKELNVNVTEGNLLLFISEHPGLLQKEVAQGMFLDPGMITRDLQYLEARGDLVKAASPNSSRGKSIAVTTAGEAKAQKIKWIMDAWWEGVLQHFSEEQVESLKKRLEELYQFLSGH</sequence>
<accession>A0A0R1UW31</accession>
<dbReference type="PRINTS" id="PR00598">
    <property type="entry name" value="HTHMARR"/>
</dbReference>
<organism evidence="5 6">
    <name type="scientific">Liquorilactobacillus satsumensis DSM 16230 = JCM 12392</name>
    <dbReference type="NCBI Taxonomy" id="1423801"/>
    <lineage>
        <taxon>Bacteria</taxon>
        <taxon>Bacillati</taxon>
        <taxon>Bacillota</taxon>
        <taxon>Bacilli</taxon>
        <taxon>Lactobacillales</taxon>
        <taxon>Lactobacillaceae</taxon>
        <taxon>Liquorilactobacillus</taxon>
    </lineage>
</organism>
<dbReference type="PANTHER" id="PTHR42756:SF1">
    <property type="entry name" value="TRANSCRIPTIONAL REPRESSOR OF EMRAB OPERON"/>
    <property type="match status" value="1"/>
</dbReference>
<dbReference type="Proteomes" id="UP000051166">
    <property type="component" value="Unassembled WGS sequence"/>
</dbReference>
<evidence type="ECO:0000259" key="4">
    <source>
        <dbReference type="PROSITE" id="PS50995"/>
    </source>
</evidence>
<dbReference type="InterPro" id="IPR000835">
    <property type="entry name" value="HTH_MarR-typ"/>
</dbReference>
<feature type="domain" description="HTH marR-type" evidence="4">
    <location>
        <begin position="4"/>
        <end position="136"/>
    </location>
</feature>
<dbReference type="Pfam" id="PF12802">
    <property type="entry name" value="MarR_2"/>
    <property type="match status" value="1"/>
</dbReference>
<dbReference type="OrthoDB" id="2193108at2"/>
<dbReference type="EMBL" id="AZFQ01000052">
    <property type="protein sequence ID" value="KRL97409.1"/>
    <property type="molecule type" value="Genomic_DNA"/>
</dbReference>
<dbReference type="GeneID" id="98308689"/>
<keyword evidence="1" id="KW-0805">Transcription regulation</keyword>
<dbReference type="AlphaFoldDB" id="A0A0R1UW31"/>
<keyword evidence="6" id="KW-1185">Reference proteome</keyword>
<evidence type="ECO:0000256" key="3">
    <source>
        <dbReference type="ARBA" id="ARBA00023163"/>
    </source>
</evidence>
<keyword evidence="2" id="KW-0238">DNA-binding</keyword>
<comment type="caution">
    <text evidence="5">The sequence shown here is derived from an EMBL/GenBank/DDBJ whole genome shotgun (WGS) entry which is preliminary data.</text>
</comment>
<name>A0A0R1UW31_9LACO</name>
<evidence type="ECO:0000313" key="5">
    <source>
        <dbReference type="EMBL" id="KRL97409.1"/>
    </source>
</evidence>
<reference evidence="5 6" key="1">
    <citation type="journal article" date="2015" name="Genome Announc.">
        <title>Expanding the biotechnology potential of lactobacilli through comparative genomics of 213 strains and associated genera.</title>
        <authorList>
            <person name="Sun Z."/>
            <person name="Harris H.M."/>
            <person name="McCann A."/>
            <person name="Guo C."/>
            <person name="Argimon S."/>
            <person name="Zhang W."/>
            <person name="Yang X."/>
            <person name="Jeffery I.B."/>
            <person name="Cooney J.C."/>
            <person name="Kagawa T.F."/>
            <person name="Liu W."/>
            <person name="Song Y."/>
            <person name="Salvetti E."/>
            <person name="Wrobel A."/>
            <person name="Rasinkangas P."/>
            <person name="Parkhill J."/>
            <person name="Rea M.C."/>
            <person name="O'Sullivan O."/>
            <person name="Ritari J."/>
            <person name="Douillard F.P."/>
            <person name="Paul Ross R."/>
            <person name="Yang R."/>
            <person name="Briner A.E."/>
            <person name="Felis G.E."/>
            <person name="de Vos W.M."/>
            <person name="Barrangou R."/>
            <person name="Klaenhammer T.R."/>
            <person name="Caufield P.W."/>
            <person name="Cui Y."/>
            <person name="Zhang H."/>
            <person name="O'Toole P.W."/>
        </authorList>
    </citation>
    <scope>NUCLEOTIDE SEQUENCE [LARGE SCALE GENOMIC DNA]</scope>
    <source>
        <strain evidence="5 6">DSM 16230</strain>
    </source>
</reference>
<dbReference type="GO" id="GO:0003700">
    <property type="term" value="F:DNA-binding transcription factor activity"/>
    <property type="evidence" value="ECO:0007669"/>
    <property type="project" value="InterPro"/>
</dbReference>
<dbReference type="PANTHER" id="PTHR42756">
    <property type="entry name" value="TRANSCRIPTIONAL REGULATOR, MARR"/>
    <property type="match status" value="1"/>
</dbReference>
<dbReference type="SUPFAM" id="SSF46785">
    <property type="entry name" value="Winged helix' DNA-binding domain"/>
    <property type="match status" value="1"/>
</dbReference>
<keyword evidence="3" id="KW-0804">Transcription</keyword>
<dbReference type="GO" id="GO:0003677">
    <property type="term" value="F:DNA binding"/>
    <property type="evidence" value="ECO:0007669"/>
    <property type="project" value="UniProtKB-KW"/>
</dbReference>
<dbReference type="InterPro" id="IPR036388">
    <property type="entry name" value="WH-like_DNA-bd_sf"/>
</dbReference>
<evidence type="ECO:0000256" key="2">
    <source>
        <dbReference type="ARBA" id="ARBA00023125"/>
    </source>
</evidence>
<evidence type="ECO:0000313" key="6">
    <source>
        <dbReference type="Proteomes" id="UP000051166"/>
    </source>
</evidence>
<dbReference type="InterPro" id="IPR036390">
    <property type="entry name" value="WH_DNA-bd_sf"/>
</dbReference>